<organism evidence="4 5">
    <name type="scientific">Trichoplax adhaerens</name>
    <name type="common">Trichoplax reptans</name>
    <dbReference type="NCBI Taxonomy" id="10228"/>
    <lineage>
        <taxon>Eukaryota</taxon>
        <taxon>Metazoa</taxon>
        <taxon>Placozoa</taxon>
        <taxon>Uniplacotomia</taxon>
        <taxon>Trichoplacea</taxon>
        <taxon>Trichoplacidae</taxon>
        <taxon>Trichoplax</taxon>
    </lineage>
</organism>
<proteinExistence type="inferred from homology"/>
<gene>
    <name evidence="4" type="ORF">TRIADDRAFT_51277</name>
</gene>
<protein>
    <submittedName>
        <fullName evidence="4">Uncharacterized protein</fullName>
    </submittedName>
</protein>
<name>B3RI60_TRIAD</name>
<dbReference type="KEGG" id="tad:TRIADDRAFT_51277"/>
<evidence type="ECO:0000256" key="2">
    <source>
        <dbReference type="ARBA" id="ARBA00023161"/>
    </source>
</evidence>
<dbReference type="EMBL" id="DS985241">
    <property type="protein sequence ID" value="EDV29215.1"/>
    <property type="molecule type" value="Genomic_DNA"/>
</dbReference>
<dbReference type="CTD" id="6749631"/>
<dbReference type="HOGENOM" id="CLU_1808691_0_0_1"/>
<dbReference type="InterPro" id="IPR039177">
    <property type="entry name" value="SMG9"/>
</dbReference>
<feature type="region of interest" description="Disordered" evidence="3">
    <location>
        <begin position="1"/>
        <end position="23"/>
    </location>
</feature>
<dbReference type="PANTHER" id="PTHR14270:SF0">
    <property type="entry name" value="NONSENSE-MEDIATED MRNA DECAY FACTOR SMG9"/>
    <property type="match status" value="1"/>
</dbReference>
<reference evidence="4 5" key="1">
    <citation type="journal article" date="2008" name="Nature">
        <title>The Trichoplax genome and the nature of placozoans.</title>
        <authorList>
            <person name="Srivastava M."/>
            <person name="Begovic E."/>
            <person name="Chapman J."/>
            <person name="Putnam N.H."/>
            <person name="Hellsten U."/>
            <person name="Kawashima T."/>
            <person name="Kuo A."/>
            <person name="Mitros T."/>
            <person name="Salamov A."/>
            <person name="Carpenter M.L."/>
            <person name="Signorovitch A.Y."/>
            <person name="Moreno M.A."/>
            <person name="Kamm K."/>
            <person name="Grimwood J."/>
            <person name="Schmutz J."/>
            <person name="Shapiro H."/>
            <person name="Grigoriev I.V."/>
            <person name="Buss L.W."/>
            <person name="Schierwater B."/>
            <person name="Dellaporta S.L."/>
            <person name="Rokhsar D.S."/>
        </authorList>
    </citation>
    <scope>NUCLEOTIDE SEQUENCE [LARGE SCALE GENOMIC DNA]</scope>
    <source>
        <strain evidence="4 5">Grell-BS-1999</strain>
    </source>
</reference>
<keyword evidence="5" id="KW-1185">Reference proteome</keyword>
<dbReference type="AlphaFoldDB" id="B3RI60"/>
<keyword evidence="2" id="KW-0866">Nonsense-mediated mRNA decay</keyword>
<dbReference type="RefSeq" id="XP_002108417.1">
    <property type="nucleotide sequence ID" value="XM_002108381.1"/>
</dbReference>
<evidence type="ECO:0000256" key="1">
    <source>
        <dbReference type="ARBA" id="ARBA00007712"/>
    </source>
</evidence>
<dbReference type="InterPro" id="IPR027417">
    <property type="entry name" value="P-loop_NTPase"/>
</dbReference>
<evidence type="ECO:0000256" key="3">
    <source>
        <dbReference type="SAM" id="MobiDB-lite"/>
    </source>
</evidence>
<evidence type="ECO:0000313" key="5">
    <source>
        <dbReference type="Proteomes" id="UP000009022"/>
    </source>
</evidence>
<dbReference type="STRING" id="10228.B3RI60"/>
<dbReference type="GeneID" id="6749631"/>
<dbReference type="GO" id="GO:0000184">
    <property type="term" value="P:nuclear-transcribed mRNA catabolic process, nonsense-mediated decay"/>
    <property type="evidence" value="ECO:0007669"/>
    <property type="project" value="UniProtKB-KW"/>
</dbReference>
<evidence type="ECO:0000313" key="4">
    <source>
        <dbReference type="EMBL" id="EDV29215.1"/>
    </source>
</evidence>
<sequence>MQPSQDTDKDQKSILNATKVSPPVMIKANEKMKHDVNNKSKPGLANVVSGNEKVQTVSGNTRLLSHLKLKEQQRMTKCAKLVDRFNQWTNLTSEHFLDQSDYLVVGVIGLEGVGKSSIMSRLTNIGTLQKYSLHFNILTHAPE</sequence>
<dbReference type="PANTHER" id="PTHR14270">
    <property type="entry name" value="NONSENSE-MEDIATED MRNA DECAY FACTOR SMG9"/>
    <property type="match status" value="1"/>
</dbReference>
<comment type="similarity">
    <text evidence="1">Belongs to the SMG9 family.</text>
</comment>
<dbReference type="InParanoid" id="B3RI60"/>
<dbReference type="Proteomes" id="UP000009022">
    <property type="component" value="Unassembled WGS sequence"/>
</dbReference>
<feature type="compositionally biased region" description="Basic and acidic residues" evidence="3">
    <location>
        <begin position="1"/>
        <end position="12"/>
    </location>
</feature>
<accession>B3RI60</accession>
<dbReference type="SUPFAM" id="SSF52540">
    <property type="entry name" value="P-loop containing nucleoside triphosphate hydrolases"/>
    <property type="match status" value="1"/>
</dbReference>